<reference evidence="2 3" key="1">
    <citation type="submission" date="2020-08" db="EMBL/GenBank/DDBJ databases">
        <title>Genomic Encyclopedia of Type Strains, Phase IV (KMG-IV): sequencing the most valuable type-strain genomes for metagenomic binning, comparative biology and taxonomic classification.</title>
        <authorList>
            <person name="Goeker M."/>
        </authorList>
    </citation>
    <scope>NUCLEOTIDE SEQUENCE [LARGE SCALE GENOMIC DNA]</scope>
    <source>
        <strain evidence="2 3">DSM 29568</strain>
    </source>
</reference>
<accession>A0A840EWM8</accession>
<proteinExistence type="predicted"/>
<keyword evidence="1" id="KW-0732">Signal</keyword>
<dbReference type="EMBL" id="JACIFO010000002">
    <property type="protein sequence ID" value="MBB4118474.1"/>
    <property type="molecule type" value="Genomic_DNA"/>
</dbReference>
<evidence type="ECO:0000256" key="1">
    <source>
        <dbReference type="SAM" id="SignalP"/>
    </source>
</evidence>
<protein>
    <submittedName>
        <fullName evidence="2">Uncharacterized protein</fullName>
    </submittedName>
</protein>
<evidence type="ECO:0000313" key="3">
    <source>
        <dbReference type="Proteomes" id="UP000553034"/>
    </source>
</evidence>
<feature type="signal peptide" evidence="1">
    <location>
        <begin position="1"/>
        <end position="20"/>
    </location>
</feature>
<feature type="chain" id="PRO_5032904113" evidence="1">
    <location>
        <begin position="21"/>
        <end position="53"/>
    </location>
</feature>
<dbReference type="AlphaFoldDB" id="A0A840EWM8"/>
<gene>
    <name evidence="2" type="ORF">GGR32_000748</name>
</gene>
<organism evidence="2 3">
    <name type="scientific">Mesonia hippocampi</name>
    <dbReference type="NCBI Taxonomy" id="1628250"/>
    <lineage>
        <taxon>Bacteria</taxon>
        <taxon>Pseudomonadati</taxon>
        <taxon>Bacteroidota</taxon>
        <taxon>Flavobacteriia</taxon>
        <taxon>Flavobacteriales</taxon>
        <taxon>Flavobacteriaceae</taxon>
        <taxon>Mesonia</taxon>
    </lineage>
</organism>
<dbReference type="RefSeq" id="WP_183476586.1">
    <property type="nucleotide sequence ID" value="NZ_JACIFO010000002.1"/>
</dbReference>
<dbReference type="Proteomes" id="UP000553034">
    <property type="component" value="Unassembled WGS sequence"/>
</dbReference>
<comment type="caution">
    <text evidence="2">The sequence shown here is derived from an EMBL/GenBank/DDBJ whole genome shotgun (WGS) entry which is preliminary data.</text>
</comment>
<evidence type="ECO:0000313" key="2">
    <source>
        <dbReference type="EMBL" id="MBB4118474.1"/>
    </source>
</evidence>
<sequence length="53" mass="5923">MKKLTLILVLTLGFAFSANAGCLEDAMDFGYCYGGGNAEYEYLLMDAYFQEFC</sequence>
<name>A0A840EWM8_9FLAO</name>
<keyword evidence="3" id="KW-1185">Reference proteome</keyword>